<keyword evidence="1" id="KW-0732">Signal</keyword>
<evidence type="ECO:0000313" key="4">
    <source>
        <dbReference type="Proteomes" id="UP000241158"/>
    </source>
</evidence>
<dbReference type="Gene3D" id="2.60.40.2390">
    <property type="match status" value="1"/>
</dbReference>
<name>A0A2P7B0I7_9HYPH</name>
<sequence length="170" mass="18656">MGRFARYPAFLAIVMVWSAGLAAERQTPTVEIVDWGLTRAKEVGTEVSPDTPTGLNRLVEGPVDVTRSTTIRACIGTSFGVLYRVPNSEDIVLPIVVVVLHPMIRTPDGRSMGKSSWQDNATSLRRYAGWVFERDFELVSGSWTILLRDPSGRELASKQFDVTAGSCPIS</sequence>
<evidence type="ECO:0000313" key="3">
    <source>
        <dbReference type="EMBL" id="PSH59914.1"/>
    </source>
</evidence>
<feature type="domain" description="DUF3859" evidence="2">
    <location>
        <begin position="29"/>
        <end position="162"/>
    </location>
</feature>
<comment type="caution">
    <text evidence="3">The sequence shown here is derived from an EMBL/GenBank/DDBJ whole genome shotgun (WGS) entry which is preliminary data.</text>
</comment>
<dbReference type="RefSeq" id="WP_106715221.1">
    <property type="nucleotide sequence ID" value="NZ_JACHXT010000002.1"/>
</dbReference>
<dbReference type="InterPro" id="IPR024331">
    <property type="entry name" value="DUF3859"/>
</dbReference>
<keyword evidence="4" id="KW-1185">Reference proteome</keyword>
<protein>
    <recommendedName>
        <fullName evidence="2">DUF3859 domain-containing protein</fullName>
    </recommendedName>
</protein>
<dbReference type="Pfam" id="PF12975">
    <property type="entry name" value="DUF3859"/>
    <property type="match status" value="1"/>
</dbReference>
<feature type="signal peptide" evidence="1">
    <location>
        <begin position="1"/>
        <end position="22"/>
    </location>
</feature>
<evidence type="ECO:0000259" key="2">
    <source>
        <dbReference type="Pfam" id="PF12975"/>
    </source>
</evidence>
<dbReference type="OrthoDB" id="8116914at2"/>
<gene>
    <name evidence="3" type="ORF">CU100_03975</name>
</gene>
<dbReference type="AlphaFoldDB" id="A0A2P7B0I7"/>
<organism evidence="3 4">
    <name type="scientific">Phyllobacterium endophyticum</name>
    <dbReference type="NCBI Taxonomy" id="1149773"/>
    <lineage>
        <taxon>Bacteria</taxon>
        <taxon>Pseudomonadati</taxon>
        <taxon>Pseudomonadota</taxon>
        <taxon>Alphaproteobacteria</taxon>
        <taxon>Hyphomicrobiales</taxon>
        <taxon>Phyllobacteriaceae</taxon>
        <taxon>Phyllobacterium</taxon>
    </lineage>
</organism>
<proteinExistence type="predicted"/>
<dbReference type="EMBL" id="PGGN01000001">
    <property type="protein sequence ID" value="PSH59914.1"/>
    <property type="molecule type" value="Genomic_DNA"/>
</dbReference>
<feature type="chain" id="PRO_5015118209" description="DUF3859 domain-containing protein" evidence="1">
    <location>
        <begin position="23"/>
        <end position="170"/>
    </location>
</feature>
<reference evidence="4" key="1">
    <citation type="submission" date="2017-11" db="EMBL/GenBank/DDBJ databases">
        <authorList>
            <person name="Kuznetsova I."/>
            <person name="Sazanova A."/>
            <person name="Chirak E."/>
            <person name="Safronova V."/>
            <person name="Willems A."/>
        </authorList>
    </citation>
    <scope>NUCLEOTIDE SEQUENCE [LARGE SCALE GENOMIC DNA]</scope>
    <source>
        <strain evidence="4">PEPV15</strain>
    </source>
</reference>
<dbReference type="Proteomes" id="UP000241158">
    <property type="component" value="Unassembled WGS sequence"/>
</dbReference>
<accession>A0A2P7B0I7</accession>
<evidence type="ECO:0000256" key="1">
    <source>
        <dbReference type="SAM" id="SignalP"/>
    </source>
</evidence>